<dbReference type="InterPro" id="IPR005151">
    <property type="entry name" value="Tail-specific_protease"/>
</dbReference>
<accession>A0ABP9VC64</accession>
<dbReference type="SUPFAM" id="SSF52096">
    <property type="entry name" value="ClpP/crotonase"/>
    <property type="match status" value="1"/>
</dbReference>
<evidence type="ECO:0000313" key="2">
    <source>
        <dbReference type="EMBL" id="GAA5502831.1"/>
    </source>
</evidence>
<reference evidence="2 3" key="1">
    <citation type="submission" date="2024-02" db="EMBL/GenBank/DDBJ databases">
        <title>Deinococcus xinjiangensis NBRC 107630.</title>
        <authorList>
            <person name="Ichikawa N."/>
            <person name="Katano-Makiyama Y."/>
            <person name="Hidaka K."/>
        </authorList>
    </citation>
    <scope>NUCLEOTIDE SEQUENCE [LARGE SCALE GENOMIC DNA]</scope>
    <source>
        <strain evidence="2 3">NBRC 107630</strain>
    </source>
</reference>
<dbReference type="InterPro" id="IPR036034">
    <property type="entry name" value="PDZ_sf"/>
</dbReference>
<dbReference type="EMBL" id="BAABRN010000030">
    <property type="protein sequence ID" value="GAA5502831.1"/>
    <property type="molecule type" value="Genomic_DNA"/>
</dbReference>
<dbReference type="PANTHER" id="PTHR32060:SF30">
    <property type="entry name" value="CARBOXY-TERMINAL PROCESSING PROTEASE CTPA"/>
    <property type="match status" value="1"/>
</dbReference>
<name>A0ABP9VC64_9DEIO</name>
<proteinExistence type="predicted"/>
<dbReference type="CDD" id="cd06567">
    <property type="entry name" value="Peptidase_S41"/>
    <property type="match status" value="1"/>
</dbReference>
<keyword evidence="3" id="KW-1185">Reference proteome</keyword>
<dbReference type="SMART" id="SM00245">
    <property type="entry name" value="TSPc"/>
    <property type="match status" value="1"/>
</dbReference>
<feature type="domain" description="Tail specific protease" evidence="1">
    <location>
        <begin position="192"/>
        <end position="411"/>
    </location>
</feature>
<sequence>MLLALLGGWVAAQGASTGPTTGPTTGSGFKGSAAPPAPVNAQAVYDAGASFIKTFYNGFAPVNLPAQINLYRQELMASCGAEKTTCPLSFGYDALQNLTRSFADRHLYSLNAAQYARFTAHYDHSEPAIATYGLALGPTGPQGAVVLELLPSGVAAQAGLQIGDFVRVGTDTLTTASLDAQPQVTLNVTRGPKQWSVTLKRGLTVPELLPVLYAPADAPKGVMVLRIPSFRYTEEVGPKVHALVKQAQAQGATALIVDLRSGSGGSNYECEMAAAAFTGPFRYVMQTRRGNFEAGWVGTRSLDAGERAFFDVTPPITQQHLSYELPEPAHWTGKTVVLVNARSASCHEAMAYFMQQKGIRVIGEETVGLLNTSSILHALPSGGAVVVPITRNALPDGTPFPERITPDVPLHADLSYVAAGQPDPYLQEAYRQLARP</sequence>
<protein>
    <recommendedName>
        <fullName evidence="1">Tail specific protease domain-containing protein</fullName>
    </recommendedName>
</protein>
<evidence type="ECO:0000259" key="1">
    <source>
        <dbReference type="SMART" id="SM00245"/>
    </source>
</evidence>
<dbReference type="Gene3D" id="3.90.226.10">
    <property type="entry name" value="2-enoyl-CoA Hydratase, Chain A, domain 1"/>
    <property type="match status" value="1"/>
</dbReference>
<dbReference type="SUPFAM" id="SSF50156">
    <property type="entry name" value="PDZ domain-like"/>
    <property type="match status" value="1"/>
</dbReference>
<evidence type="ECO:0000313" key="3">
    <source>
        <dbReference type="Proteomes" id="UP001458946"/>
    </source>
</evidence>
<dbReference type="PANTHER" id="PTHR32060">
    <property type="entry name" value="TAIL-SPECIFIC PROTEASE"/>
    <property type="match status" value="1"/>
</dbReference>
<dbReference type="Proteomes" id="UP001458946">
    <property type="component" value="Unassembled WGS sequence"/>
</dbReference>
<dbReference type="Pfam" id="PF03572">
    <property type="entry name" value="Peptidase_S41"/>
    <property type="match status" value="1"/>
</dbReference>
<organism evidence="2 3">
    <name type="scientific">Deinococcus xinjiangensis</name>
    <dbReference type="NCBI Taxonomy" id="457454"/>
    <lineage>
        <taxon>Bacteria</taxon>
        <taxon>Thermotogati</taxon>
        <taxon>Deinococcota</taxon>
        <taxon>Deinococci</taxon>
        <taxon>Deinococcales</taxon>
        <taxon>Deinococcaceae</taxon>
        <taxon>Deinococcus</taxon>
    </lineage>
</organism>
<gene>
    <name evidence="2" type="ORF">Dxin01_02578</name>
</gene>
<comment type="caution">
    <text evidence="2">The sequence shown here is derived from an EMBL/GenBank/DDBJ whole genome shotgun (WGS) entry which is preliminary data.</text>
</comment>
<dbReference type="InterPro" id="IPR029045">
    <property type="entry name" value="ClpP/crotonase-like_dom_sf"/>
</dbReference>